<dbReference type="Pfam" id="PF01925">
    <property type="entry name" value="TauE"/>
    <property type="match status" value="1"/>
</dbReference>
<dbReference type="AlphaFoldDB" id="A0A6G7VMJ2"/>
<comment type="subcellular location">
    <subcellularLocation>
        <location evidence="5">Cell membrane</location>
        <topology evidence="5">Multi-pass membrane protein</topology>
    </subcellularLocation>
    <subcellularLocation>
        <location evidence="1">Membrane</location>
        <topology evidence="1">Multi-pass membrane protein</topology>
    </subcellularLocation>
</comment>
<feature type="transmembrane region" description="Helical" evidence="5">
    <location>
        <begin position="87"/>
        <end position="106"/>
    </location>
</feature>
<evidence type="ECO:0000256" key="3">
    <source>
        <dbReference type="ARBA" id="ARBA00022989"/>
    </source>
</evidence>
<feature type="transmembrane region" description="Helical" evidence="5">
    <location>
        <begin position="112"/>
        <end position="133"/>
    </location>
</feature>
<evidence type="ECO:0000256" key="5">
    <source>
        <dbReference type="RuleBase" id="RU363041"/>
    </source>
</evidence>
<dbReference type="Proteomes" id="UP000500791">
    <property type="component" value="Chromosome"/>
</dbReference>
<name>A0A6G7VMJ2_9RHOB</name>
<evidence type="ECO:0000256" key="1">
    <source>
        <dbReference type="ARBA" id="ARBA00004141"/>
    </source>
</evidence>
<organism evidence="6 7">
    <name type="scientific">Pontivivens nitratireducens</name>
    <dbReference type="NCBI Taxonomy" id="2758038"/>
    <lineage>
        <taxon>Bacteria</taxon>
        <taxon>Pseudomonadati</taxon>
        <taxon>Pseudomonadota</taxon>
        <taxon>Alphaproteobacteria</taxon>
        <taxon>Rhodobacterales</taxon>
        <taxon>Paracoccaceae</taxon>
        <taxon>Pontivivens</taxon>
    </lineage>
</organism>
<sequence length="272" mass="27910">MTTLPELLPLIALLLLTGAVAGVVAGLLGVGGGIVLVPVFFYVFTIAGYASDELMRVCLATSLATIIVTSARSVASHHKKGAVEWGILKAWAPGIAIGAVIGVWAVGGLESATLQLIFGVLGALIAGYFAFGRSDWTLAREMPKGILRAILAPGIGITSVLMGIGGGSLGVPLMTLSNVPIHRAVATAAGFGILIAVPSVIGFLLRNPVATPPLTVGYVNLPAFLIVIAMTLVTAPLGARLAHALPVRPLRMIFAVFIFIMAMNMLRSGLGG</sequence>
<keyword evidence="2 5" id="KW-0812">Transmembrane</keyword>
<dbReference type="KEGG" id="mon:G8E03_09980"/>
<keyword evidence="7" id="KW-1185">Reference proteome</keyword>
<dbReference type="InterPro" id="IPR002781">
    <property type="entry name" value="TM_pro_TauE-like"/>
</dbReference>
<evidence type="ECO:0000313" key="6">
    <source>
        <dbReference type="EMBL" id="QIK41068.1"/>
    </source>
</evidence>
<reference evidence="6 7" key="1">
    <citation type="submission" date="2020-03" db="EMBL/GenBank/DDBJ databases">
        <title>Complete genome sequence of Monaibacterium sp. ALG8 with diverse plasmids.</title>
        <authorList>
            <person name="Sun C."/>
        </authorList>
    </citation>
    <scope>NUCLEOTIDE SEQUENCE [LARGE SCALE GENOMIC DNA]</scope>
    <source>
        <strain evidence="6 7">ALG8</strain>
    </source>
</reference>
<dbReference type="PANTHER" id="PTHR43483">
    <property type="entry name" value="MEMBRANE TRANSPORTER PROTEIN HI_0806-RELATED"/>
    <property type="match status" value="1"/>
</dbReference>
<accession>A0A6G7VMJ2</accession>
<evidence type="ECO:0000256" key="4">
    <source>
        <dbReference type="ARBA" id="ARBA00023136"/>
    </source>
</evidence>
<dbReference type="GO" id="GO:0005886">
    <property type="term" value="C:plasma membrane"/>
    <property type="evidence" value="ECO:0007669"/>
    <property type="project" value="UniProtKB-SubCell"/>
</dbReference>
<dbReference type="PANTHER" id="PTHR43483:SF3">
    <property type="entry name" value="MEMBRANE TRANSPORTER PROTEIN HI_0806-RELATED"/>
    <property type="match status" value="1"/>
</dbReference>
<proteinExistence type="inferred from homology"/>
<feature type="transmembrane region" description="Helical" evidence="5">
    <location>
        <begin position="12"/>
        <end position="42"/>
    </location>
</feature>
<keyword evidence="3 5" id="KW-1133">Transmembrane helix</keyword>
<comment type="similarity">
    <text evidence="5">Belongs to the 4-toluene sulfonate uptake permease (TSUP) (TC 2.A.102) family.</text>
</comment>
<gene>
    <name evidence="6" type="ORF">G8E03_09980</name>
</gene>
<keyword evidence="5" id="KW-1003">Cell membrane</keyword>
<feature type="transmembrane region" description="Helical" evidence="5">
    <location>
        <begin position="249"/>
        <end position="266"/>
    </location>
</feature>
<feature type="transmembrane region" description="Helical" evidence="5">
    <location>
        <begin position="184"/>
        <end position="205"/>
    </location>
</feature>
<protein>
    <recommendedName>
        <fullName evidence="5">Probable membrane transporter protein</fullName>
    </recommendedName>
</protein>
<evidence type="ECO:0000256" key="2">
    <source>
        <dbReference type="ARBA" id="ARBA00022692"/>
    </source>
</evidence>
<dbReference type="EMBL" id="CP049811">
    <property type="protein sequence ID" value="QIK41068.1"/>
    <property type="molecule type" value="Genomic_DNA"/>
</dbReference>
<evidence type="ECO:0000313" key="7">
    <source>
        <dbReference type="Proteomes" id="UP000500791"/>
    </source>
</evidence>
<keyword evidence="4 5" id="KW-0472">Membrane</keyword>
<feature type="transmembrane region" description="Helical" evidence="5">
    <location>
        <begin position="145"/>
        <end position="164"/>
    </location>
</feature>
<feature type="transmembrane region" description="Helical" evidence="5">
    <location>
        <begin position="217"/>
        <end position="237"/>
    </location>
</feature>
<dbReference type="RefSeq" id="WP_166191191.1">
    <property type="nucleotide sequence ID" value="NZ_CP049811.1"/>
</dbReference>